<organism evidence="2 5">
    <name type="scientific">Plasmodium ovale wallikeri</name>
    <dbReference type="NCBI Taxonomy" id="864142"/>
    <lineage>
        <taxon>Eukaryota</taxon>
        <taxon>Sar</taxon>
        <taxon>Alveolata</taxon>
        <taxon>Apicomplexa</taxon>
        <taxon>Aconoidasida</taxon>
        <taxon>Haemosporida</taxon>
        <taxon>Plasmodiidae</taxon>
        <taxon>Plasmodium</taxon>
        <taxon>Plasmodium (Plasmodium)</taxon>
    </lineage>
</organism>
<dbReference type="Pfam" id="PF05795">
    <property type="entry name" value="Plasmodium_Vir"/>
    <property type="match status" value="2"/>
</dbReference>
<dbReference type="EMBL" id="FLRE01001879">
    <property type="protein sequence ID" value="SBT57527.1"/>
    <property type="molecule type" value="Genomic_DNA"/>
</dbReference>
<accession>A0A1A9AEL2</accession>
<gene>
    <name evidence="2" type="ORF">POVWA1_066640</name>
    <name evidence="3" type="ORF">POVWA2_080240</name>
</gene>
<dbReference type="InterPro" id="IPR008780">
    <property type="entry name" value="Plasmodium_Vir"/>
</dbReference>
<keyword evidence="5" id="KW-1185">Reference proteome</keyword>
<dbReference type="Proteomes" id="UP000078550">
    <property type="component" value="Unassembled WGS sequence"/>
</dbReference>
<keyword evidence="1" id="KW-0812">Transmembrane</keyword>
<evidence type="ECO:0000313" key="5">
    <source>
        <dbReference type="Proteomes" id="UP000078555"/>
    </source>
</evidence>
<keyword evidence="1" id="KW-1133">Transmembrane helix</keyword>
<dbReference type="AlphaFoldDB" id="A0A1A9AEL2"/>
<reference evidence="4 5" key="1">
    <citation type="submission" date="2016-05" db="EMBL/GenBank/DDBJ databases">
        <authorList>
            <person name="Naeem Raeece"/>
        </authorList>
    </citation>
    <scope>NUCLEOTIDE SEQUENCE [LARGE SCALE GENOMIC DNA]</scope>
</reference>
<feature type="transmembrane region" description="Helical" evidence="1">
    <location>
        <begin position="239"/>
        <end position="260"/>
    </location>
</feature>
<keyword evidence="1" id="KW-0472">Membrane</keyword>
<dbReference type="Proteomes" id="UP000078555">
    <property type="component" value="Unassembled WGS sequence"/>
</dbReference>
<dbReference type="EMBL" id="FLRD01000542">
    <property type="protein sequence ID" value="SBT54580.1"/>
    <property type="molecule type" value="Genomic_DNA"/>
</dbReference>
<evidence type="ECO:0000313" key="2">
    <source>
        <dbReference type="EMBL" id="SBT54580.1"/>
    </source>
</evidence>
<proteinExistence type="predicted"/>
<sequence>MSYAKPNIYSFINEINKYKKYEEYIEQYPDKVKYKNSCYSFTPDVNISTTETANKICAKFINFYQFIISNKSQSTKSLDNDDFTYLNYWLNSKLRNDTLNHNITVKKFHEKMSDHEEEFINDIFKGKLYDLDYEDFKNMNLLSNLYDNYGKIYQETSKLNEEKILCMSFFHKYIDTYEKGIIKCPHDETAFCKALKHLKDVYEKYVFGNYGASENCIDKQLLKLPTYNDALLEYKNINVVGSILGPSFATLFASVFLYMFTPFGQWVRAKIRTNKESHNNIYEENDSSLLSTLDNNNMNFDENAYIISYDSMGNL</sequence>
<name>A0A1A9AEL2_PLAOA</name>
<evidence type="ECO:0000313" key="4">
    <source>
        <dbReference type="Proteomes" id="UP000078550"/>
    </source>
</evidence>
<reference evidence="2" key="2">
    <citation type="submission" date="2016-05" db="EMBL/GenBank/DDBJ databases">
        <authorList>
            <person name="Lavstsen T."/>
            <person name="Jespersen J.S."/>
        </authorList>
    </citation>
    <scope>NUCLEOTIDE SEQUENCE [LARGE SCALE GENOMIC DNA]</scope>
</reference>
<protein>
    <submittedName>
        <fullName evidence="2">PIR Superfamily Protein</fullName>
    </submittedName>
</protein>
<evidence type="ECO:0000256" key="1">
    <source>
        <dbReference type="SAM" id="Phobius"/>
    </source>
</evidence>
<evidence type="ECO:0000313" key="3">
    <source>
        <dbReference type="EMBL" id="SBT57527.1"/>
    </source>
</evidence>